<accession>A0ABQ3WU73</accession>
<dbReference type="Pfam" id="PF03713">
    <property type="entry name" value="DUF305"/>
    <property type="match status" value="1"/>
</dbReference>
<dbReference type="InterPro" id="IPR005183">
    <property type="entry name" value="DUF305_CopM-like"/>
</dbReference>
<dbReference type="PANTHER" id="PTHR36933">
    <property type="entry name" value="SLL0788 PROTEIN"/>
    <property type="match status" value="1"/>
</dbReference>
<comment type="caution">
    <text evidence="2">The sequence shown here is derived from an EMBL/GenBank/DDBJ whole genome shotgun (WGS) entry which is preliminary data.</text>
</comment>
<feature type="domain" description="DUF305" evidence="1">
    <location>
        <begin position="47"/>
        <end position="200"/>
    </location>
</feature>
<dbReference type="EMBL" id="BOMF01000136">
    <property type="protein sequence ID" value="GID49819.1"/>
    <property type="molecule type" value="Genomic_DNA"/>
</dbReference>
<proteinExistence type="predicted"/>
<sequence length="208" mass="22610">MSGRVVSIRAALAVLIIAVLLAGGVGAVAALQLTQQPDHRYDDASVEAGFVRDMSTHHSQAVELGLLAYAQAPREEVGVVGLDIAMTQHGQVGMMQAWLREWKLMPTGDQPAMSWMGHTGNTSGGLMPGMASNQELTKLRSATGRDFEVQWAQLMLRHHLSGIDMVKAVLELSDDEDVRWLAQIMLNGQQTEIATLQEMLDRNGAKPL</sequence>
<dbReference type="Gene3D" id="1.20.1260.10">
    <property type="match status" value="1"/>
</dbReference>
<gene>
    <name evidence="2" type="ORF">Aca07nite_70940</name>
</gene>
<reference evidence="2" key="1">
    <citation type="submission" date="2021-01" db="EMBL/GenBank/DDBJ databases">
        <title>Whole genome shotgun sequence of Actinoplanes capillaceus NBRC 16408.</title>
        <authorList>
            <person name="Komaki H."/>
            <person name="Tamura T."/>
        </authorList>
    </citation>
    <scope>NUCLEOTIDE SEQUENCE [LARGE SCALE GENOMIC DNA]</scope>
    <source>
        <strain evidence="2">NBRC 16408</strain>
    </source>
</reference>
<name>A0ABQ3WU73_9ACTN</name>
<protein>
    <submittedName>
        <fullName evidence="2">DUF305 domain-containing protein</fullName>
    </submittedName>
</protein>
<organism evidence="2">
    <name type="scientific">Actinoplanes campanulatus</name>
    <dbReference type="NCBI Taxonomy" id="113559"/>
    <lineage>
        <taxon>Bacteria</taxon>
        <taxon>Bacillati</taxon>
        <taxon>Actinomycetota</taxon>
        <taxon>Actinomycetes</taxon>
        <taxon>Micromonosporales</taxon>
        <taxon>Micromonosporaceae</taxon>
        <taxon>Actinoplanes</taxon>
    </lineage>
</organism>
<evidence type="ECO:0000313" key="2">
    <source>
        <dbReference type="EMBL" id="GID49819.1"/>
    </source>
</evidence>
<evidence type="ECO:0000259" key="1">
    <source>
        <dbReference type="Pfam" id="PF03713"/>
    </source>
</evidence>
<dbReference type="RefSeq" id="WP_204299907.1">
    <property type="nucleotide sequence ID" value="NZ_BAAAGQ010000038.1"/>
</dbReference>
<dbReference type="InterPro" id="IPR012347">
    <property type="entry name" value="Ferritin-like"/>
</dbReference>
<dbReference type="PANTHER" id="PTHR36933:SF1">
    <property type="entry name" value="SLL0788 PROTEIN"/>
    <property type="match status" value="1"/>
</dbReference>